<feature type="transmembrane region" description="Helical" evidence="1">
    <location>
        <begin position="100"/>
        <end position="127"/>
    </location>
</feature>
<evidence type="ECO:0000259" key="2">
    <source>
        <dbReference type="Pfam" id="PF20153"/>
    </source>
</evidence>
<evidence type="ECO:0000313" key="3">
    <source>
        <dbReference type="EMBL" id="KIK57504.1"/>
    </source>
</evidence>
<dbReference type="OrthoDB" id="2997626at2759"/>
<protein>
    <recommendedName>
        <fullName evidence="2">DUF6535 domain-containing protein</fullName>
    </recommendedName>
</protein>
<dbReference type="AlphaFoldDB" id="A0A0D0C532"/>
<dbReference type="HOGENOM" id="CLU_134797_0_0_1"/>
<proteinExistence type="predicted"/>
<keyword evidence="1" id="KW-0472">Membrane</keyword>
<dbReference type="Proteomes" id="UP000053593">
    <property type="component" value="Unassembled WGS sequence"/>
</dbReference>
<keyword evidence="4" id="KW-1185">Reference proteome</keyword>
<feature type="domain" description="DUF6535" evidence="2">
    <location>
        <begin position="4"/>
        <end position="94"/>
    </location>
</feature>
<dbReference type="InterPro" id="IPR045338">
    <property type="entry name" value="DUF6535"/>
</dbReference>
<keyword evidence="1" id="KW-0812">Transmembrane</keyword>
<accession>A0A0D0C532</accession>
<feature type="transmembrane region" description="Helical" evidence="1">
    <location>
        <begin position="71"/>
        <end position="94"/>
    </location>
</feature>
<evidence type="ECO:0000256" key="1">
    <source>
        <dbReference type="SAM" id="Phobius"/>
    </source>
</evidence>
<reference evidence="3 4" key="1">
    <citation type="submission" date="2014-04" db="EMBL/GenBank/DDBJ databases">
        <title>Evolutionary Origins and Diversification of the Mycorrhizal Mutualists.</title>
        <authorList>
            <consortium name="DOE Joint Genome Institute"/>
            <consortium name="Mycorrhizal Genomics Consortium"/>
            <person name="Kohler A."/>
            <person name="Kuo A."/>
            <person name="Nagy L.G."/>
            <person name="Floudas D."/>
            <person name="Copeland A."/>
            <person name="Barry K.W."/>
            <person name="Cichocki N."/>
            <person name="Veneault-Fourrey C."/>
            <person name="LaButti K."/>
            <person name="Lindquist E.A."/>
            <person name="Lipzen A."/>
            <person name="Lundell T."/>
            <person name="Morin E."/>
            <person name="Murat C."/>
            <person name="Riley R."/>
            <person name="Ohm R."/>
            <person name="Sun H."/>
            <person name="Tunlid A."/>
            <person name="Henrissat B."/>
            <person name="Grigoriev I.V."/>
            <person name="Hibbett D.S."/>
            <person name="Martin F."/>
        </authorList>
    </citation>
    <scope>NUCLEOTIDE SEQUENCE [LARGE SCALE GENOMIC DNA]</scope>
    <source>
        <strain evidence="3 4">FD-317 M1</strain>
    </source>
</reference>
<name>A0A0D0C532_9AGAR</name>
<organism evidence="3 4">
    <name type="scientific">Collybiopsis luxurians FD-317 M1</name>
    <dbReference type="NCBI Taxonomy" id="944289"/>
    <lineage>
        <taxon>Eukaryota</taxon>
        <taxon>Fungi</taxon>
        <taxon>Dikarya</taxon>
        <taxon>Basidiomycota</taxon>
        <taxon>Agaricomycotina</taxon>
        <taxon>Agaricomycetes</taxon>
        <taxon>Agaricomycetidae</taxon>
        <taxon>Agaricales</taxon>
        <taxon>Marasmiineae</taxon>
        <taxon>Omphalotaceae</taxon>
        <taxon>Collybiopsis</taxon>
        <taxon>Collybiopsis luxurians</taxon>
    </lineage>
</organism>
<keyword evidence="1" id="KW-1133">Transmembrane helix</keyword>
<feature type="transmembrane region" description="Helical" evidence="1">
    <location>
        <begin position="12"/>
        <end position="34"/>
    </location>
</feature>
<sequence length="166" mass="18529">MNNLLPDTVNLWINGLFFASLSLSLATALLSVLIKQWLQAYGSIASGNAKERAVIRQFRFSGLQKWKVPEIIGTLPLILHASLGLFFIGLSLYVSELYQSLAWIVVTITILAFGMYLGSIFLTPIWIQCPYRIPLLFKPVYYIMHPLHAVRSLLAGSGIASLFERG</sequence>
<dbReference type="Pfam" id="PF20153">
    <property type="entry name" value="DUF6535"/>
    <property type="match status" value="1"/>
</dbReference>
<evidence type="ECO:0000313" key="4">
    <source>
        <dbReference type="Proteomes" id="UP000053593"/>
    </source>
</evidence>
<dbReference type="EMBL" id="KN834790">
    <property type="protein sequence ID" value="KIK57504.1"/>
    <property type="molecule type" value="Genomic_DNA"/>
</dbReference>
<gene>
    <name evidence="3" type="ORF">GYMLUDRAFT_1010610</name>
</gene>